<feature type="compositionally biased region" description="Polar residues" evidence="1">
    <location>
        <begin position="1121"/>
        <end position="1136"/>
    </location>
</feature>
<accession>A0A5C6N7W3</accession>
<feature type="region of interest" description="Disordered" evidence="1">
    <location>
        <begin position="747"/>
        <end position="770"/>
    </location>
</feature>
<feature type="region of interest" description="Disordered" evidence="1">
    <location>
        <begin position="1"/>
        <end position="31"/>
    </location>
</feature>
<feature type="compositionally biased region" description="Low complexity" evidence="1">
    <location>
        <begin position="1433"/>
        <end position="1443"/>
    </location>
</feature>
<feature type="region of interest" description="Disordered" evidence="1">
    <location>
        <begin position="1690"/>
        <end position="1719"/>
    </location>
</feature>
<organism evidence="2 3">
    <name type="scientific">Takifugu flavidus</name>
    <name type="common">sansaifugu</name>
    <dbReference type="NCBI Taxonomy" id="433684"/>
    <lineage>
        <taxon>Eukaryota</taxon>
        <taxon>Metazoa</taxon>
        <taxon>Chordata</taxon>
        <taxon>Craniata</taxon>
        <taxon>Vertebrata</taxon>
        <taxon>Euteleostomi</taxon>
        <taxon>Actinopterygii</taxon>
        <taxon>Neopterygii</taxon>
        <taxon>Teleostei</taxon>
        <taxon>Neoteleostei</taxon>
        <taxon>Acanthomorphata</taxon>
        <taxon>Eupercaria</taxon>
        <taxon>Tetraodontiformes</taxon>
        <taxon>Tetradontoidea</taxon>
        <taxon>Tetraodontidae</taxon>
        <taxon>Takifugu</taxon>
    </lineage>
</organism>
<dbReference type="Proteomes" id="UP000324091">
    <property type="component" value="Chromosome 3"/>
</dbReference>
<evidence type="ECO:0000256" key="1">
    <source>
        <dbReference type="SAM" id="MobiDB-lite"/>
    </source>
</evidence>
<feature type="region of interest" description="Disordered" evidence="1">
    <location>
        <begin position="453"/>
        <end position="472"/>
    </location>
</feature>
<feature type="region of interest" description="Disordered" evidence="1">
    <location>
        <begin position="1629"/>
        <end position="1672"/>
    </location>
</feature>
<dbReference type="Pfam" id="PF14874">
    <property type="entry name" value="PapD-like"/>
    <property type="match status" value="1"/>
</dbReference>
<dbReference type="PANTHER" id="PTHR21963">
    <property type="entry name" value="PF6"/>
    <property type="match status" value="1"/>
</dbReference>
<feature type="compositionally biased region" description="Basic and acidic residues" evidence="1">
    <location>
        <begin position="786"/>
        <end position="795"/>
    </location>
</feature>
<feature type="region of interest" description="Disordered" evidence="1">
    <location>
        <begin position="317"/>
        <end position="342"/>
    </location>
</feature>
<evidence type="ECO:0000313" key="3">
    <source>
        <dbReference type="Proteomes" id="UP000324091"/>
    </source>
</evidence>
<protein>
    <submittedName>
        <fullName evidence="2">Sperm-associated antigen 17</fullName>
    </submittedName>
</protein>
<dbReference type="GO" id="GO:0005576">
    <property type="term" value="C:extracellular region"/>
    <property type="evidence" value="ECO:0007669"/>
    <property type="project" value="GOC"/>
</dbReference>
<feature type="region of interest" description="Disordered" evidence="1">
    <location>
        <begin position="1087"/>
        <end position="1146"/>
    </location>
</feature>
<dbReference type="EMBL" id="RHFK02000016">
    <property type="protein sequence ID" value="TWW63233.1"/>
    <property type="molecule type" value="Genomic_DNA"/>
</dbReference>
<feature type="compositionally biased region" description="Basic and acidic residues" evidence="1">
    <location>
        <begin position="1104"/>
        <end position="1118"/>
    </location>
</feature>
<feature type="region of interest" description="Disordered" evidence="1">
    <location>
        <begin position="622"/>
        <end position="642"/>
    </location>
</feature>
<keyword evidence="3" id="KW-1185">Reference proteome</keyword>
<comment type="caution">
    <text evidence="2">The sequence shown here is derived from an EMBL/GenBank/DDBJ whole genome shotgun (WGS) entry which is preliminary data.</text>
</comment>
<feature type="region of interest" description="Disordered" evidence="1">
    <location>
        <begin position="1420"/>
        <end position="1453"/>
    </location>
</feature>
<feature type="compositionally biased region" description="Polar residues" evidence="1">
    <location>
        <begin position="998"/>
        <end position="1007"/>
    </location>
</feature>
<gene>
    <name evidence="2" type="ORF">D4764_03G0002410</name>
</gene>
<sequence>MPPKQKKAPAKKSKAVEPAGSSKNTDSGLANVPFEERSAEEALSRCLISAVQQPIRRHFALLTWDGVLDKLCEFGNVKGKKVETLPPFYEHSAVAESAKALVDAAQDVPCELLAKVVKCLLLQLKRQDQQNRQSQQCQDSKAEEDDVDTETSEKKTKLKRRGHVDVATVMDRPEDGPQLYVLLCGFYRPLLIAALDAVGVHVSTVIRLCSEDPERQERCQGDGQPAETEAELARKLDLFWSELVPVLNSGSAKSRLPDVVQLSYTVQIHSPEAELETGIRIFGGVANLLYDCLEWRRQHQHYLNNIRLIEVPDWPRLPPQQAEVEPGQDRTSGDGASPAAGREDGLKKVCFCQQVAPATPRSKKKADSEEAAPQLKAEELVPPAEVDMRRYRNLLDQVPPESCSVGLILHCMLEQVLTSSQSSPEPSERPAASWLDDAVTVFMLRRFLPQSSSPEERSSMLRRLLPPGPSAADRKRLREMFEAGPAQKNGEQPLIIRHHDDSARRFRGAAEEFSPERVEQAMARLHPLCRSTQFRGQRGEGAPCWRSIRQHLRHHCADDAASWPEVQRFLHRSVFESMPLTTPDPDGVLQRRPALLGPAAPVLPWDDPPSFADLQLKNKRAQGQTCAAEDPDNTEVAPGGGPELELADIQSCRLRCLSAWCFTEQHEAAVLSQVLQAAWDQFCCLDTFTGRLNNIVYVFCHNPTGPQRHSKEFWEVGLHTDVRFRNYLEHVADTISDWTREEEEKREAAKVQHLCPAEGPEDLQTQEKEEPIIREGSLKAWKLEQEQLQQDEEKSKKPKNGPKGKQQQEAGKQADSKKSNLSAGHKRGTANVEKGPEAAPPVGQSAELHPGEETVSSFIGLSTGGMLIRVSGGVQHLRPADGGVVTVENIRYVEASQLVKVVVRKDGHRFCTHIDRDGAARVQLENPEQQSSECLIRREVKLGSFTALLHSGVQLSYSFYGPTGQSPGDVPGTPPRTSAADLGPLSSETHGDIRPPESQRSQHPFSGLNLSVPNGLLVQFRREVAQGVSPQHQGVAVKQCFPLHGAGTAAPLPDLFLSEETFRIITSTGDVIRALRDGSTQVLFADGSVRSSSDSAPACDPDPEVVKGGKEPDQKAEELSSAATPTQRGSWITTTPRGERTHTGGSTHKRLADLLVIEATDPVTDEIRWLWFRSQTDLKLLNMQTEPESPPGTRTDQQPQVTQLSSRMDSVPSEDFKKSEEDVSQPGDGGTTQSNREKVVSVEKEGCATVLMIPERGVAQVSPSNGGQLKIHGDGTCAYTSSGPAGGATVYRMSHTHGVACDITDPQGNHFQVTENGDSSVCLGSREQEAVQEQQSQQEHLPRLFLVHVDGSGLELLSSPTVEEEFHQARSDPAVALLKEPLPDSGGFGVTVLRPARRSLWSQWTVGKRLPEITPPNLRNRSWADFPRTENKTPGPGFGTTFGKEASGAPRRPIRSCPDVLEMRELCEHRPLGSVDRDALDARLMEYIEALMSRTQRLEEMEVKEPGAALETLGTTEASWPSAAAGPAFARTPSEVAALYDQGLAAAQRHGGARDASSRLDQDQDTCVFLNLPCVHVAPLCRAAAGRTSGWPERLRRHRQELSQHQTLRAALRDKSFVPYFHPENLPLYQNLVQPPAPGGGTPSAEPSPVRRSETSGVFLPQQSCESRGRDSGDELLFRPAFDLRLFSAAPRPSIPAPPQSDSGTAGSDRKCERSLSDAATQTSGLVNGAGGFLSAPACPSVGASSPHYKSVYVDVTGKPRSTRVRLPASVLSSAGHFEPNQKFLTVEEPVKRRCRPVSLSRAQGALRSFQLFPSTVDFGTLAEGSSASVTVRMKNVGVDLCRFQVKQPPLKTGLRVLYTPGPVPAGLHVDLQLQLLATAADASGASQTRIHHDLLIQTELEILYLPVTANIL</sequence>
<feature type="region of interest" description="Disordered" evidence="1">
    <location>
        <begin position="786"/>
        <end position="850"/>
    </location>
</feature>
<dbReference type="GO" id="GO:1990716">
    <property type="term" value="C:axonemal central apparatus"/>
    <property type="evidence" value="ECO:0007669"/>
    <property type="project" value="TreeGrafter"/>
</dbReference>
<feature type="region of interest" description="Disordered" evidence="1">
    <location>
        <begin position="132"/>
        <end position="159"/>
    </location>
</feature>
<feature type="region of interest" description="Disordered" evidence="1">
    <location>
        <begin position="1184"/>
        <end position="1240"/>
    </location>
</feature>
<feature type="compositionally biased region" description="Basic residues" evidence="1">
    <location>
        <begin position="1"/>
        <end position="13"/>
    </location>
</feature>
<dbReference type="InterPro" id="IPR026173">
    <property type="entry name" value="SPAG17"/>
</dbReference>
<dbReference type="GO" id="GO:0003351">
    <property type="term" value="P:epithelial cilium movement involved in extracellular fluid movement"/>
    <property type="evidence" value="ECO:0007669"/>
    <property type="project" value="TreeGrafter"/>
</dbReference>
<evidence type="ECO:0000313" key="2">
    <source>
        <dbReference type="EMBL" id="TWW63233.1"/>
    </source>
</evidence>
<feature type="region of interest" description="Disordered" evidence="1">
    <location>
        <begin position="964"/>
        <end position="1007"/>
    </location>
</feature>
<dbReference type="PANTHER" id="PTHR21963:SF1">
    <property type="entry name" value="SPERM-ASSOCIATED ANTIGEN 17"/>
    <property type="match status" value="1"/>
</dbReference>
<name>A0A5C6N7W3_9TELE</name>
<proteinExistence type="predicted"/>
<feature type="compositionally biased region" description="Polar residues" evidence="1">
    <location>
        <begin position="1184"/>
        <end position="1208"/>
    </location>
</feature>
<reference evidence="2 3" key="1">
    <citation type="submission" date="2019-04" db="EMBL/GenBank/DDBJ databases">
        <title>Chromosome genome assembly for Takifugu flavidus.</title>
        <authorList>
            <person name="Xiao S."/>
        </authorList>
    </citation>
    <scope>NUCLEOTIDE SEQUENCE [LARGE SCALE GENOMIC DNA]</scope>
    <source>
        <strain evidence="2">HTHZ2018</strain>
        <tissue evidence="2">Muscle</tissue>
    </source>
</reference>
<dbReference type="GO" id="GO:1904158">
    <property type="term" value="P:axonemal central apparatus assembly"/>
    <property type="evidence" value="ECO:0007669"/>
    <property type="project" value="TreeGrafter"/>
</dbReference>